<organism evidence="1 2">
    <name type="scientific">Romanomermis culicivorax</name>
    <name type="common">Nematode worm</name>
    <dbReference type="NCBI Taxonomy" id="13658"/>
    <lineage>
        <taxon>Eukaryota</taxon>
        <taxon>Metazoa</taxon>
        <taxon>Ecdysozoa</taxon>
        <taxon>Nematoda</taxon>
        <taxon>Enoplea</taxon>
        <taxon>Dorylaimia</taxon>
        <taxon>Mermithida</taxon>
        <taxon>Mermithoidea</taxon>
        <taxon>Mermithidae</taxon>
        <taxon>Romanomermis</taxon>
    </lineage>
</organism>
<sequence length="96" mass="11138">MITNNLEENLLSFIRRLTKQRIKIIFCPFQCHQIKFVDRDCVYCSNSNFVRPFQYFCSITIKSKVKMCELKNPSFLSPTVGGSQRWSATVGDCTSE</sequence>
<reference evidence="2" key="1">
    <citation type="submission" date="2022-11" db="UniProtKB">
        <authorList>
            <consortium name="WormBaseParasite"/>
        </authorList>
    </citation>
    <scope>IDENTIFICATION</scope>
</reference>
<dbReference type="Proteomes" id="UP000887565">
    <property type="component" value="Unplaced"/>
</dbReference>
<evidence type="ECO:0000313" key="2">
    <source>
        <dbReference type="WBParaSite" id="nRc.2.0.1.t17516-RA"/>
    </source>
</evidence>
<dbReference type="AlphaFoldDB" id="A0A915IUK6"/>
<proteinExistence type="predicted"/>
<accession>A0A915IUK6</accession>
<evidence type="ECO:0000313" key="1">
    <source>
        <dbReference type="Proteomes" id="UP000887565"/>
    </source>
</evidence>
<name>A0A915IUK6_ROMCU</name>
<dbReference type="WBParaSite" id="nRc.2.0.1.t17516-RA">
    <property type="protein sequence ID" value="nRc.2.0.1.t17516-RA"/>
    <property type="gene ID" value="nRc.2.0.1.g17516"/>
</dbReference>
<protein>
    <submittedName>
        <fullName evidence="2">Uncharacterized protein</fullName>
    </submittedName>
</protein>
<keyword evidence="1" id="KW-1185">Reference proteome</keyword>